<sequence length="382" mass="44106">MGGGIYLIQDEDRLVEMIEQAYDNEDRLQELLEKYPNLIAGDQIDRATPRQWLLISREIPLPAEDEVNGQWSFEHLFIDQNAIPTLVAVKHTQDDRIRREIVGQMLDYAANVLIYWPIESIITQFESNCRDVGRDPEQVFEEFLGTDAHEDRFWDKVKTNLQAGKLRLVFVSDEISPELRRVVEFLNEQLDPTEVLALEIKQYVSQDGLKTLVPRIIGQTAEAQQKKASATRERRRWDEASFFHEFETRQGYEEAQMARQIQQWVRRHEPAVEVVWGTGELYGGFLAKLKLKGRKSIALFTVDISGDFVISSSSYATQPPFDSPEHWQELRSRFSSIGLSLPADSSETRLPTFPLSTLQDESALQQVLETFEWIVQKIQSES</sequence>
<dbReference type="RefSeq" id="WP_368006958.1">
    <property type="nucleotide sequence ID" value="NZ_JAMXFF010000019.1"/>
</dbReference>
<evidence type="ECO:0000313" key="1">
    <source>
        <dbReference type="EMBL" id="MCT7967370.1"/>
    </source>
</evidence>
<comment type="caution">
    <text evidence="1">The sequence shown here is derived from an EMBL/GenBank/DDBJ whole genome shotgun (WGS) entry which is preliminary data.</text>
</comment>
<dbReference type="Proteomes" id="UP001525890">
    <property type="component" value="Unassembled WGS sequence"/>
</dbReference>
<evidence type="ECO:0000313" key="2">
    <source>
        <dbReference type="Proteomes" id="UP001525890"/>
    </source>
</evidence>
<proteinExistence type="predicted"/>
<dbReference type="EMBL" id="JAMXFF010000019">
    <property type="protein sequence ID" value="MCT7967370.1"/>
    <property type="molecule type" value="Genomic_DNA"/>
</dbReference>
<protein>
    <submittedName>
        <fullName evidence="1">Uncharacterized protein</fullName>
    </submittedName>
</protein>
<dbReference type="InterPro" id="IPR011856">
    <property type="entry name" value="tRNA_endonuc-like_dom_sf"/>
</dbReference>
<reference evidence="1 2" key="1">
    <citation type="journal article" date="2022" name="Front. Microbiol.">
        <title>High genomic differentiation and limited gene flow indicate recent cryptic speciation within the genus Laspinema (cyanobacteria).</title>
        <authorList>
            <person name="Stanojkovic A."/>
            <person name="Skoupy S."/>
            <person name="Skaloud P."/>
            <person name="Dvorak P."/>
        </authorList>
    </citation>
    <scope>NUCLEOTIDE SEQUENCE [LARGE SCALE GENOMIC DNA]</scope>
    <source>
        <strain evidence="1 2">D2a</strain>
    </source>
</reference>
<keyword evidence="2" id="KW-1185">Reference proteome</keyword>
<accession>A0ABT2MRL5</accession>
<organism evidence="1 2">
    <name type="scientific">Laspinema palackyanum D2a</name>
    <dbReference type="NCBI Taxonomy" id="2953684"/>
    <lineage>
        <taxon>Bacteria</taxon>
        <taxon>Bacillati</taxon>
        <taxon>Cyanobacteriota</taxon>
        <taxon>Cyanophyceae</taxon>
        <taxon>Oscillatoriophycideae</taxon>
        <taxon>Oscillatoriales</taxon>
        <taxon>Laspinemataceae</taxon>
        <taxon>Laspinema</taxon>
        <taxon>Laspinema palackyanum</taxon>
    </lineage>
</organism>
<name>A0ABT2MRL5_9CYAN</name>
<dbReference type="Gene3D" id="3.40.1350.10">
    <property type="match status" value="1"/>
</dbReference>
<gene>
    <name evidence="1" type="ORF">NG799_13590</name>
</gene>